<sequence>MISKKCTSFKIQPPKKGQFCPANSWAGLPFLFFSSSIQSGEMTG</sequence>
<gene>
    <name evidence="1" type="ORF">RUMCAL_02081</name>
</gene>
<proteinExistence type="predicted"/>
<dbReference type="HOGENOM" id="CLU_3226743_0_0_9"/>
<keyword evidence="2" id="KW-1185">Reference proteome</keyword>
<dbReference type="AlphaFoldDB" id="U2LYA2"/>
<evidence type="ECO:0000313" key="2">
    <source>
        <dbReference type="Proteomes" id="UP000016662"/>
    </source>
</evidence>
<comment type="caution">
    <text evidence="1">The sequence shown here is derived from an EMBL/GenBank/DDBJ whole genome shotgun (WGS) entry which is preliminary data.</text>
</comment>
<dbReference type="EMBL" id="AWVF01000253">
    <property type="protein sequence ID" value="ERJ94474.1"/>
    <property type="molecule type" value="Genomic_DNA"/>
</dbReference>
<evidence type="ECO:0000313" key="1">
    <source>
        <dbReference type="EMBL" id="ERJ94474.1"/>
    </source>
</evidence>
<reference evidence="1 2" key="1">
    <citation type="submission" date="2013-07" db="EMBL/GenBank/DDBJ databases">
        <authorList>
            <person name="Weinstock G."/>
            <person name="Sodergren E."/>
            <person name="Wylie T."/>
            <person name="Fulton L."/>
            <person name="Fulton R."/>
            <person name="Fronick C."/>
            <person name="O'Laughlin M."/>
            <person name="Godfrey J."/>
            <person name="Miner T."/>
            <person name="Herter B."/>
            <person name="Appelbaum E."/>
            <person name="Cordes M."/>
            <person name="Lek S."/>
            <person name="Wollam A."/>
            <person name="Pepin K.H."/>
            <person name="Palsikar V.B."/>
            <person name="Mitreva M."/>
            <person name="Wilson R.K."/>
        </authorList>
    </citation>
    <scope>NUCLEOTIDE SEQUENCE [LARGE SCALE GENOMIC DNA]</scope>
    <source>
        <strain evidence="1 2">ATCC 27760</strain>
    </source>
</reference>
<protein>
    <submittedName>
        <fullName evidence="1">Uncharacterized protein</fullName>
    </submittedName>
</protein>
<feature type="non-terminal residue" evidence="1">
    <location>
        <position position="44"/>
    </location>
</feature>
<organism evidence="1 2">
    <name type="scientific">Ruminococcus callidus ATCC 27760</name>
    <dbReference type="NCBI Taxonomy" id="411473"/>
    <lineage>
        <taxon>Bacteria</taxon>
        <taxon>Bacillati</taxon>
        <taxon>Bacillota</taxon>
        <taxon>Clostridia</taxon>
        <taxon>Eubacteriales</taxon>
        <taxon>Oscillospiraceae</taxon>
        <taxon>Ruminococcus</taxon>
    </lineage>
</organism>
<accession>U2LYA2</accession>
<dbReference type="Proteomes" id="UP000016662">
    <property type="component" value="Unassembled WGS sequence"/>
</dbReference>
<name>U2LYA2_9FIRM</name>